<evidence type="ECO:0000313" key="8">
    <source>
        <dbReference type="Proteomes" id="UP000087171"/>
    </source>
</evidence>
<dbReference type="GeneID" id="101489373"/>
<dbReference type="RefSeq" id="XP_073220483.1">
    <property type="nucleotide sequence ID" value="XM_073364382.1"/>
</dbReference>
<dbReference type="STRING" id="3827.A0A1S3EGX7"/>
<dbReference type="InterPro" id="IPR044964">
    <property type="entry name" value="RCD1/SRO1-5"/>
</dbReference>
<organism evidence="8 10">
    <name type="scientific">Cicer arietinum</name>
    <name type="common">Chickpea</name>
    <name type="synonym">Garbanzo</name>
    <dbReference type="NCBI Taxonomy" id="3827"/>
    <lineage>
        <taxon>Eukaryota</taxon>
        <taxon>Viridiplantae</taxon>
        <taxon>Streptophyta</taxon>
        <taxon>Embryophyta</taxon>
        <taxon>Tracheophyta</taxon>
        <taxon>Spermatophyta</taxon>
        <taxon>Magnoliopsida</taxon>
        <taxon>eudicotyledons</taxon>
        <taxon>Gunneridae</taxon>
        <taxon>Pentapetalae</taxon>
        <taxon>rosids</taxon>
        <taxon>fabids</taxon>
        <taxon>Fabales</taxon>
        <taxon>Fabaceae</taxon>
        <taxon>Papilionoideae</taxon>
        <taxon>50 kb inversion clade</taxon>
        <taxon>NPAAA clade</taxon>
        <taxon>Hologalegina</taxon>
        <taxon>IRL clade</taxon>
        <taxon>Cicereae</taxon>
        <taxon>Cicer</taxon>
    </lineage>
</organism>
<evidence type="ECO:0000313" key="9">
    <source>
        <dbReference type="RefSeq" id="XP_012574626.1"/>
    </source>
</evidence>
<feature type="region of interest" description="Disordered" evidence="5">
    <location>
        <begin position="439"/>
        <end position="460"/>
    </location>
</feature>
<dbReference type="PROSITE" id="PS51059">
    <property type="entry name" value="PARP_CATALYTIC"/>
    <property type="match status" value="1"/>
</dbReference>
<dbReference type="PANTHER" id="PTHR32263">
    <property type="entry name" value="INACTIVE POLY [ADP-RIBOSE] POLYMERASE SRO4-RELATED"/>
    <property type="match status" value="1"/>
</dbReference>
<gene>
    <name evidence="9 10" type="primary">LOC101489373</name>
</gene>
<dbReference type="Gene3D" id="3.90.228.10">
    <property type="match status" value="1"/>
</dbReference>
<evidence type="ECO:0000256" key="4">
    <source>
        <dbReference type="ARBA" id="ARBA00023242"/>
    </source>
</evidence>
<dbReference type="PROSITE" id="PS51879">
    <property type="entry name" value="RST"/>
    <property type="match status" value="1"/>
</dbReference>
<dbReference type="InterPro" id="IPR012317">
    <property type="entry name" value="Poly(ADP-ribose)pol_cat_dom"/>
</dbReference>
<dbReference type="OrthoDB" id="6133115at2759"/>
<dbReference type="GO" id="GO:0003950">
    <property type="term" value="F:NAD+ poly-ADP-ribosyltransferase activity"/>
    <property type="evidence" value="ECO:0007669"/>
    <property type="project" value="InterPro"/>
</dbReference>
<keyword evidence="2" id="KW-0217">Developmental protein</keyword>
<comment type="subcellular location">
    <subcellularLocation>
        <location evidence="1">Nucleus</location>
    </subcellularLocation>
</comment>
<keyword evidence="3" id="KW-0346">Stress response</keyword>
<proteinExistence type="predicted"/>
<evidence type="ECO:0000313" key="10">
    <source>
        <dbReference type="RefSeq" id="XP_012574628.1"/>
    </source>
</evidence>
<dbReference type="GO" id="GO:0005634">
    <property type="term" value="C:nucleus"/>
    <property type="evidence" value="ECO:0007669"/>
    <property type="project" value="UniProtKB-SubCell"/>
</dbReference>
<reference evidence="8" key="1">
    <citation type="journal article" date="2013" name="Nat. Biotechnol.">
        <title>Draft genome sequence of chickpea (Cicer arietinum) provides a resource for trait improvement.</title>
        <authorList>
            <person name="Varshney R.K."/>
            <person name="Song C."/>
            <person name="Saxena R.K."/>
            <person name="Azam S."/>
            <person name="Yu S."/>
            <person name="Sharpe A.G."/>
            <person name="Cannon S."/>
            <person name="Baek J."/>
            <person name="Rosen B.D."/>
            <person name="Tar'an B."/>
            <person name="Millan T."/>
            <person name="Zhang X."/>
            <person name="Ramsay L.D."/>
            <person name="Iwata A."/>
            <person name="Wang Y."/>
            <person name="Nelson W."/>
            <person name="Farmer A.D."/>
            <person name="Gaur P.M."/>
            <person name="Soderlund C."/>
            <person name="Penmetsa R.V."/>
            <person name="Xu C."/>
            <person name="Bharti A.K."/>
            <person name="He W."/>
            <person name="Winter P."/>
            <person name="Zhao S."/>
            <person name="Hane J.K."/>
            <person name="Carrasquilla-Garcia N."/>
            <person name="Condie J.A."/>
            <person name="Upadhyaya H.D."/>
            <person name="Luo M.C."/>
            <person name="Thudi M."/>
            <person name="Gowda C.L."/>
            <person name="Singh N.P."/>
            <person name="Lichtenzveig J."/>
            <person name="Gali K.K."/>
            <person name="Rubio J."/>
            <person name="Nadarajan N."/>
            <person name="Dolezel J."/>
            <person name="Bansal K.C."/>
            <person name="Xu X."/>
            <person name="Edwards D."/>
            <person name="Zhang G."/>
            <person name="Kahl G."/>
            <person name="Gil J."/>
            <person name="Singh K.B."/>
            <person name="Datta S.K."/>
            <person name="Jackson S.A."/>
            <person name="Wang J."/>
            <person name="Cook D.R."/>
        </authorList>
    </citation>
    <scope>NUCLEOTIDE SEQUENCE [LARGE SCALE GENOMIC DNA]</scope>
    <source>
        <strain evidence="8">cv. CDC Frontier</strain>
    </source>
</reference>
<dbReference type="eggNOG" id="ENOG502QZEX">
    <property type="taxonomic scope" value="Eukaryota"/>
</dbReference>
<evidence type="ECO:0000256" key="3">
    <source>
        <dbReference type="ARBA" id="ARBA00023016"/>
    </source>
</evidence>
<feature type="compositionally biased region" description="Polar residues" evidence="5">
    <location>
        <begin position="443"/>
        <end position="453"/>
    </location>
</feature>
<reference evidence="9 10" key="2">
    <citation type="submission" date="2025-04" db="UniProtKB">
        <authorList>
            <consortium name="RefSeq"/>
        </authorList>
    </citation>
    <scope>IDENTIFICATION</scope>
    <source>
        <tissue evidence="9 10">Etiolated seedlings</tissue>
    </source>
</reference>
<dbReference type="Pfam" id="PF12174">
    <property type="entry name" value="RST"/>
    <property type="match status" value="1"/>
</dbReference>
<keyword evidence="4" id="KW-0539">Nucleus</keyword>
<evidence type="ECO:0000259" key="6">
    <source>
        <dbReference type="PROSITE" id="PS51059"/>
    </source>
</evidence>
<sequence length="536" mass="59389">MEAKPTKELDTASLNLKRKRATRCVAHLTGASVPTNTVIKQIRLGGDERKLTDSGPCTSRSFVRYYLNFKKSGKPRRLMLHKNGEWLDFPNDVIDLVKKDFEIKKAAVEIVLNGQELVLDFLHMYLVDLKTGLQQPIAWIDEEGCCFFPDVYAGSDEEPNLGDQEGGESHSTCQSNVIKLHLAIAINGDDEHKLREYSGESHAVAKGVEVDGSTNKVGSENVGAAIKQKQDGDLDAYTESLYGKLDLDSVQKMFLTGMTTLGITEIDIVEIYRSSGMAIQARLELFQKQTEITKGIQGDANVRYAWLPCSKEELSTMMEYGLGHGGLSASKQIYGVGVHLTPITCPYVCAPFSDVDENGVKHLVLCRVIMGNMELLRLGSDQFHPSGCEYDNGVDDIESPNYYVVWNMNMNTHIYPEFVVSFKAPLDAEGNVCLNESKKNVSEHNSSTVNTGKADSVPARKGPSSPWLPFPILFAAIKNRVHPRLMILLRAHYAQLKAKQISREDFVMKLRLIVGDNLIRAAIANLEFTGPPNGES</sequence>
<evidence type="ECO:0000259" key="7">
    <source>
        <dbReference type="PROSITE" id="PS51879"/>
    </source>
</evidence>
<dbReference type="PaxDb" id="3827-XP_004512494.1"/>
<evidence type="ECO:0000256" key="1">
    <source>
        <dbReference type="ARBA" id="ARBA00004123"/>
    </source>
</evidence>
<dbReference type="InterPro" id="IPR022003">
    <property type="entry name" value="RST"/>
</dbReference>
<dbReference type="RefSeq" id="XP_012574626.1">
    <property type="nucleotide sequence ID" value="XM_012719172.2"/>
</dbReference>
<dbReference type="KEGG" id="cam:101489373"/>
<protein>
    <submittedName>
        <fullName evidence="9 10">Inactive poly [ADP-ribose] polymerase RCD1-like</fullName>
    </submittedName>
</protein>
<dbReference type="InterPro" id="IPR057823">
    <property type="entry name" value="WWE_RCD1"/>
</dbReference>
<dbReference type="RefSeq" id="XP_012574628.1">
    <property type="nucleotide sequence ID" value="XM_012719174.2"/>
</dbReference>
<dbReference type="Proteomes" id="UP000087171">
    <property type="component" value="Chromosome Ca8"/>
</dbReference>
<dbReference type="PANTHER" id="PTHR32263:SF5">
    <property type="entry name" value="INACTIVE POLY [ADP-RIBOSE] POLYMERASE SRO1-RELATED"/>
    <property type="match status" value="1"/>
</dbReference>
<keyword evidence="8" id="KW-1185">Reference proteome</keyword>
<evidence type="ECO:0000256" key="2">
    <source>
        <dbReference type="ARBA" id="ARBA00022473"/>
    </source>
</evidence>
<evidence type="ECO:0000256" key="5">
    <source>
        <dbReference type="SAM" id="MobiDB-lite"/>
    </source>
</evidence>
<name>A0A1S3EGX7_CICAR</name>
<feature type="domain" description="PARP catalytic" evidence="6">
    <location>
        <begin position="224"/>
        <end position="443"/>
    </location>
</feature>
<feature type="domain" description="RST" evidence="7">
    <location>
        <begin position="461"/>
        <end position="532"/>
    </location>
</feature>
<accession>A0A1S3EGX7</accession>
<dbReference type="SUPFAM" id="SSF56399">
    <property type="entry name" value="ADP-ribosylation"/>
    <property type="match status" value="1"/>
</dbReference>
<dbReference type="AlphaFoldDB" id="A0A1S3EGX7"/>
<dbReference type="Pfam" id="PF23467">
    <property type="entry name" value="WWE_5"/>
    <property type="match status" value="1"/>
</dbReference>